<dbReference type="PANTHER" id="PTHR40633:SF1">
    <property type="entry name" value="GPI ANCHORED SERINE-THREONINE RICH PROTEIN (AFU_ORTHOLOGUE AFUA_1G03630)"/>
    <property type="match status" value="1"/>
</dbReference>
<evidence type="ECO:0000256" key="3">
    <source>
        <dbReference type="SAM" id="SignalP"/>
    </source>
</evidence>
<feature type="chain" id="PRO_5025330487" description="Yeast cell wall synthesis Kre9/Knh1-like N-terminal domain-containing protein" evidence="3">
    <location>
        <begin position="19"/>
        <end position="212"/>
    </location>
</feature>
<dbReference type="Proteomes" id="UP000799423">
    <property type="component" value="Unassembled WGS sequence"/>
</dbReference>
<dbReference type="AlphaFoldDB" id="A0A6A7B552"/>
<keyword evidence="1 3" id="KW-0732">Signal</keyword>
<feature type="signal peptide" evidence="3">
    <location>
        <begin position="1"/>
        <end position="18"/>
    </location>
</feature>
<dbReference type="OrthoDB" id="5589325at2759"/>
<evidence type="ECO:0000313" key="5">
    <source>
        <dbReference type="EMBL" id="KAF2850646.1"/>
    </source>
</evidence>
<dbReference type="InterPro" id="IPR052982">
    <property type="entry name" value="SRP1/TIP1-like"/>
</dbReference>
<dbReference type="InterPro" id="IPR018466">
    <property type="entry name" value="Kre9/Knh1-like_N"/>
</dbReference>
<sequence length="212" mass="20676">MRFESIFAGAALIAAAIAQNLAINSFPSSGVVAGQTYEVTYSPADNTPTTFILRQGPSGNLNTVGTLTTSAIGGKFSWTVSGALANQADYALEIRRGDQVNYSAQFGLTGGSNAVSSAVASAASAASSAASSASAALSSALSSIQASATVSPSAGLNSTISTATLSRSATGTRRPSATTTASIPESTGAAASMAGSPLAAVFGAVAAFAYLA</sequence>
<dbReference type="EMBL" id="MU006305">
    <property type="protein sequence ID" value="KAF2850646.1"/>
    <property type="molecule type" value="Genomic_DNA"/>
</dbReference>
<evidence type="ECO:0000256" key="2">
    <source>
        <dbReference type="SAM" id="MobiDB-lite"/>
    </source>
</evidence>
<protein>
    <recommendedName>
        <fullName evidence="4">Yeast cell wall synthesis Kre9/Knh1-like N-terminal domain-containing protein</fullName>
    </recommendedName>
</protein>
<proteinExistence type="predicted"/>
<evidence type="ECO:0000313" key="6">
    <source>
        <dbReference type="Proteomes" id="UP000799423"/>
    </source>
</evidence>
<gene>
    <name evidence="5" type="ORF">T440DRAFT_80706</name>
</gene>
<evidence type="ECO:0000256" key="1">
    <source>
        <dbReference type="ARBA" id="ARBA00022729"/>
    </source>
</evidence>
<organism evidence="5 6">
    <name type="scientific">Plenodomus tracheiphilus IPT5</name>
    <dbReference type="NCBI Taxonomy" id="1408161"/>
    <lineage>
        <taxon>Eukaryota</taxon>
        <taxon>Fungi</taxon>
        <taxon>Dikarya</taxon>
        <taxon>Ascomycota</taxon>
        <taxon>Pezizomycotina</taxon>
        <taxon>Dothideomycetes</taxon>
        <taxon>Pleosporomycetidae</taxon>
        <taxon>Pleosporales</taxon>
        <taxon>Pleosporineae</taxon>
        <taxon>Leptosphaeriaceae</taxon>
        <taxon>Plenodomus</taxon>
    </lineage>
</organism>
<evidence type="ECO:0000259" key="4">
    <source>
        <dbReference type="Pfam" id="PF10342"/>
    </source>
</evidence>
<dbReference type="PANTHER" id="PTHR40633">
    <property type="entry name" value="MATRIX PROTEIN, PUTATIVE (AFU_ORTHOLOGUE AFUA_8G05410)-RELATED"/>
    <property type="match status" value="1"/>
</dbReference>
<name>A0A6A7B552_9PLEO</name>
<reference evidence="5" key="1">
    <citation type="submission" date="2020-01" db="EMBL/GenBank/DDBJ databases">
        <authorList>
            <consortium name="DOE Joint Genome Institute"/>
            <person name="Haridas S."/>
            <person name="Albert R."/>
            <person name="Binder M."/>
            <person name="Bloem J."/>
            <person name="Labutti K."/>
            <person name="Salamov A."/>
            <person name="Andreopoulos B."/>
            <person name="Baker S.E."/>
            <person name="Barry K."/>
            <person name="Bills G."/>
            <person name="Bluhm B.H."/>
            <person name="Cannon C."/>
            <person name="Castanera R."/>
            <person name="Culley D.E."/>
            <person name="Daum C."/>
            <person name="Ezra D."/>
            <person name="Gonzalez J.B."/>
            <person name="Henrissat B."/>
            <person name="Kuo A."/>
            <person name="Liang C."/>
            <person name="Lipzen A."/>
            <person name="Lutzoni F."/>
            <person name="Magnuson J."/>
            <person name="Mondo S."/>
            <person name="Nolan M."/>
            <person name="Ohm R."/>
            <person name="Pangilinan J."/>
            <person name="Park H.-J."/>
            <person name="Ramirez L."/>
            <person name="Alfaro M."/>
            <person name="Sun H."/>
            <person name="Tritt A."/>
            <person name="Yoshinaga Y."/>
            <person name="Zwiers L.-H."/>
            <person name="Turgeon B.G."/>
            <person name="Goodwin S.B."/>
            <person name="Spatafora J.W."/>
            <person name="Crous P.W."/>
            <person name="Grigoriev I.V."/>
        </authorList>
    </citation>
    <scope>NUCLEOTIDE SEQUENCE</scope>
    <source>
        <strain evidence="5">IPT5</strain>
    </source>
</reference>
<accession>A0A6A7B552</accession>
<feature type="domain" description="Yeast cell wall synthesis Kre9/Knh1-like N-terminal" evidence="4">
    <location>
        <begin position="31"/>
        <end position="108"/>
    </location>
</feature>
<dbReference type="Pfam" id="PF10342">
    <property type="entry name" value="Kre9_KNH"/>
    <property type="match status" value="1"/>
</dbReference>
<keyword evidence="6" id="KW-1185">Reference proteome</keyword>
<feature type="region of interest" description="Disordered" evidence="2">
    <location>
        <begin position="165"/>
        <end position="185"/>
    </location>
</feature>